<reference evidence="2" key="1">
    <citation type="submission" date="2017-09" db="EMBL/GenBank/DDBJ databases">
        <title>The Reconstruction of 2,631 Draft Metagenome-Assembled Genomes from the Global Oceans.</title>
        <authorList>
            <person name="Tully B.J."/>
            <person name="Graham E.D."/>
            <person name="Heidelberg J.F."/>
        </authorList>
    </citation>
    <scope>NUCLEOTIDE SEQUENCE [LARGE SCALE GENOMIC DNA]</scope>
</reference>
<sequence length="333" mass="36720">MSKRLDHKLAHIRNGQYTPKDFIIADAKDADMANGCKTAGLQKNHGENSSVRYNPIKVYRDDMLKIIDSDLVDIMLTSLSTAEILTQQGAYANTEVTSAIRLNDTTDIWVGRGASYESQPALPFRTARLDRVKPVADLGLYAITFYNDLQQDHRTLEAYADFRDEASAQGVRHFLEVFNPKTNVVTPGADFGSYNNDAIVRSLAAVSSHDSPLFLKAAYNGPAATEEIASYDPGNLIFGILGGSAGTTRDCLELIRQAEKYGARVALFGRKIYYADDSVTMVKAMRRTIEEGLDSVEATKAYHADLEKLGIRPLRELSADLELTEEVLKAGLE</sequence>
<dbReference type="SUPFAM" id="SSF51569">
    <property type="entry name" value="Aldolase"/>
    <property type="match status" value="1"/>
</dbReference>
<organism evidence="1 2">
    <name type="scientific">SAR324 cluster bacterium</name>
    <dbReference type="NCBI Taxonomy" id="2024889"/>
    <lineage>
        <taxon>Bacteria</taxon>
        <taxon>Deltaproteobacteria</taxon>
        <taxon>SAR324 cluster</taxon>
    </lineage>
</organism>
<protein>
    <recommendedName>
        <fullName evidence="3">Aldolase</fullName>
    </recommendedName>
</protein>
<evidence type="ECO:0008006" key="3">
    <source>
        <dbReference type="Google" id="ProtNLM"/>
    </source>
</evidence>
<accession>A0A2D6YIK3</accession>
<comment type="caution">
    <text evidence="1">The sequence shown here is derived from an EMBL/GenBank/DDBJ whole genome shotgun (WGS) entry which is preliminary data.</text>
</comment>
<dbReference type="InterPro" id="IPR013785">
    <property type="entry name" value="Aldolase_TIM"/>
</dbReference>
<proteinExistence type="predicted"/>
<dbReference type="EMBL" id="NZEX01000071">
    <property type="protein sequence ID" value="MAH63028.1"/>
    <property type="molecule type" value="Genomic_DNA"/>
</dbReference>
<dbReference type="AlphaFoldDB" id="A0A2D6YIK3"/>
<dbReference type="Proteomes" id="UP000226525">
    <property type="component" value="Unassembled WGS sequence"/>
</dbReference>
<name>A0A2D6YIK3_9DELT</name>
<gene>
    <name evidence="1" type="ORF">CMN54_06210</name>
</gene>
<dbReference type="Gene3D" id="3.20.20.70">
    <property type="entry name" value="Aldolase class I"/>
    <property type="match status" value="1"/>
</dbReference>
<evidence type="ECO:0000313" key="1">
    <source>
        <dbReference type="EMBL" id="MAH63028.1"/>
    </source>
</evidence>
<evidence type="ECO:0000313" key="2">
    <source>
        <dbReference type="Proteomes" id="UP000226525"/>
    </source>
</evidence>